<proteinExistence type="predicted"/>
<dbReference type="AlphaFoldDB" id="A0AAD4BPJ9"/>
<comment type="caution">
    <text evidence="1">The sequence shown here is derived from an EMBL/GenBank/DDBJ whole genome shotgun (WGS) entry which is preliminary data.</text>
</comment>
<dbReference type="EMBL" id="WHUW01000020">
    <property type="protein sequence ID" value="KAF8436852.1"/>
    <property type="molecule type" value="Genomic_DNA"/>
</dbReference>
<reference evidence="1" key="2">
    <citation type="journal article" date="2020" name="Nat. Commun.">
        <title>Large-scale genome sequencing of mycorrhizal fungi provides insights into the early evolution of symbiotic traits.</title>
        <authorList>
            <person name="Miyauchi S."/>
            <person name="Kiss E."/>
            <person name="Kuo A."/>
            <person name="Drula E."/>
            <person name="Kohler A."/>
            <person name="Sanchez-Garcia M."/>
            <person name="Morin E."/>
            <person name="Andreopoulos B."/>
            <person name="Barry K.W."/>
            <person name="Bonito G."/>
            <person name="Buee M."/>
            <person name="Carver A."/>
            <person name="Chen C."/>
            <person name="Cichocki N."/>
            <person name="Clum A."/>
            <person name="Culley D."/>
            <person name="Crous P.W."/>
            <person name="Fauchery L."/>
            <person name="Girlanda M."/>
            <person name="Hayes R.D."/>
            <person name="Keri Z."/>
            <person name="LaButti K."/>
            <person name="Lipzen A."/>
            <person name="Lombard V."/>
            <person name="Magnuson J."/>
            <person name="Maillard F."/>
            <person name="Murat C."/>
            <person name="Nolan M."/>
            <person name="Ohm R.A."/>
            <person name="Pangilinan J."/>
            <person name="Pereira M.F."/>
            <person name="Perotto S."/>
            <person name="Peter M."/>
            <person name="Pfister S."/>
            <person name="Riley R."/>
            <person name="Sitrit Y."/>
            <person name="Stielow J.B."/>
            <person name="Szollosi G."/>
            <person name="Zifcakova L."/>
            <person name="Stursova M."/>
            <person name="Spatafora J.W."/>
            <person name="Tedersoo L."/>
            <person name="Vaario L.M."/>
            <person name="Yamada A."/>
            <person name="Yan M."/>
            <person name="Wang P."/>
            <person name="Xu J."/>
            <person name="Bruns T."/>
            <person name="Baldrian P."/>
            <person name="Vilgalys R."/>
            <person name="Dunand C."/>
            <person name="Henrissat B."/>
            <person name="Grigoriev I.V."/>
            <person name="Hibbett D."/>
            <person name="Nagy L.G."/>
            <person name="Martin F.M."/>
        </authorList>
    </citation>
    <scope>NUCLEOTIDE SEQUENCE</scope>
    <source>
        <strain evidence="1">BED1</strain>
    </source>
</reference>
<evidence type="ECO:0000313" key="1">
    <source>
        <dbReference type="EMBL" id="KAF8436852.1"/>
    </source>
</evidence>
<protein>
    <recommendedName>
        <fullName evidence="3">Tc1-like transposase DDE domain-containing protein</fullName>
    </recommendedName>
</protein>
<accession>A0AAD4BPJ9</accession>
<organism evidence="1 2">
    <name type="scientific">Boletus edulis BED1</name>
    <dbReference type="NCBI Taxonomy" id="1328754"/>
    <lineage>
        <taxon>Eukaryota</taxon>
        <taxon>Fungi</taxon>
        <taxon>Dikarya</taxon>
        <taxon>Basidiomycota</taxon>
        <taxon>Agaricomycotina</taxon>
        <taxon>Agaricomycetes</taxon>
        <taxon>Agaricomycetidae</taxon>
        <taxon>Boletales</taxon>
        <taxon>Boletineae</taxon>
        <taxon>Boletaceae</taxon>
        <taxon>Boletoideae</taxon>
        <taxon>Boletus</taxon>
    </lineage>
</organism>
<name>A0AAD4BPJ9_BOLED</name>
<gene>
    <name evidence="1" type="ORF">L210DRAFT_869880</name>
</gene>
<sequence length="104" mass="11814">MIIAILQPCLPLTYTWFFGHSERGSHVERHYPFVYKKRYSMVAALALGEGIIAAHVIEGSFTHDTFYNISTTNPFSQLPMCNPYPALHSMLVMDNACIHHSDEI</sequence>
<dbReference type="Proteomes" id="UP001194468">
    <property type="component" value="Unassembled WGS sequence"/>
</dbReference>
<evidence type="ECO:0008006" key="3">
    <source>
        <dbReference type="Google" id="ProtNLM"/>
    </source>
</evidence>
<reference evidence="1" key="1">
    <citation type="submission" date="2019-10" db="EMBL/GenBank/DDBJ databases">
        <authorList>
            <consortium name="DOE Joint Genome Institute"/>
            <person name="Kuo A."/>
            <person name="Miyauchi S."/>
            <person name="Kiss E."/>
            <person name="Drula E."/>
            <person name="Kohler A."/>
            <person name="Sanchez-Garcia M."/>
            <person name="Andreopoulos B."/>
            <person name="Barry K.W."/>
            <person name="Bonito G."/>
            <person name="Buee M."/>
            <person name="Carver A."/>
            <person name="Chen C."/>
            <person name="Cichocki N."/>
            <person name="Clum A."/>
            <person name="Culley D."/>
            <person name="Crous P.W."/>
            <person name="Fauchery L."/>
            <person name="Girlanda M."/>
            <person name="Hayes R."/>
            <person name="Keri Z."/>
            <person name="LaButti K."/>
            <person name="Lipzen A."/>
            <person name="Lombard V."/>
            <person name="Magnuson J."/>
            <person name="Maillard F."/>
            <person name="Morin E."/>
            <person name="Murat C."/>
            <person name="Nolan M."/>
            <person name="Ohm R."/>
            <person name="Pangilinan J."/>
            <person name="Pereira M."/>
            <person name="Perotto S."/>
            <person name="Peter M."/>
            <person name="Riley R."/>
            <person name="Sitrit Y."/>
            <person name="Stielow B."/>
            <person name="Szollosi G."/>
            <person name="Zifcakova L."/>
            <person name="Stursova M."/>
            <person name="Spatafora J.W."/>
            <person name="Tedersoo L."/>
            <person name="Vaario L.-M."/>
            <person name="Yamada A."/>
            <person name="Yan M."/>
            <person name="Wang P."/>
            <person name="Xu J."/>
            <person name="Bruns T."/>
            <person name="Baldrian P."/>
            <person name="Vilgalys R."/>
            <person name="Henrissat B."/>
            <person name="Grigoriev I.V."/>
            <person name="Hibbett D."/>
            <person name="Nagy L.G."/>
            <person name="Martin F.M."/>
        </authorList>
    </citation>
    <scope>NUCLEOTIDE SEQUENCE</scope>
    <source>
        <strain evidence="1">BED1</strain>
    </source>
</reference>
<keyword evidence="2" id="KW-1185">Reference proteome</keyword>
<evidence type="ECO:0000313" key="2">
    <source>
        <dbReference type="Proteomes" id="UP001194468"/>
    </source>
</evidence>